<organism evidence="1 2">
    <name type="scientific">Kickxella alabastrina</name>
    <dbReference type="NCBI Taxonomy" id="61397"/>
    <lineage>
        <taxon>Eukaryota</taxon>
        <taxon>Fungi</taxon>
        <taxon>Fungi incertae sedis</taxon>
        <taxon>Zoopagomycota</taxon>
        <taxon>Kickxellomycotina</taxon>
        <taxon>Kickxellomycetes</taxon>
        <taxon>Kickxellales</taxon>
        <taxon>Kickxellaceae</taxon>
        <taxon>Kickxella</taxon>
    </lineage>
</organism>
<evidence type="ECO:0000313" key="2">
    <source>
        <dbReference type="Proteomes" id="UP001150581"/>
    </source>
</evidence>
<comment type="caution">
    <text evidence="1">The sequence shown here is derived from an EMBL/GenBank/DDBJ whole genome shotgun (WGS) entry which is preliminary data.</text>
</comment>
<gene>
    <name evidence="1" type="primary">CDC7_2</name>
    <name evidence="1" type="ORF">LPJ66_008375</name>
</gene>
<name>A0ACC1I8K4_9FUNG</name>
<dbReference type="EMBL" id="JANBPG010001668">
    <property type="protein sequence ID" value="KAJ1888819.1"/>
    <property type="molecule type" value="Genomic_DNA"/>
</dbReference>
<proteinExistence type="predicted"/>
<keyword evidence="1" id="KW-0808">Transferase</keyword>
<protein>
    <submittedName>
        <fullName evidence="1">Cell division control protein 7</fullName>
        <ecNumber evidence="1">2.7.11.1</ecNumber>
    </submittedName>
</protein>
<feature type="non-terminal residue" evidence="1">
    <location>
        <position position="1286"/>
    </location>
</feature>
<keyword evidence="2" id="KW-1185">Reference proteome</keyword>
<keyword evidence="1" id="KW-0131">Cell cycle</keyword>
<sequence>MPPTTAANAGVTPSAPSNPAMLTMATAAAAPADATGSGVKKAPIRTRARRAPRKSAAAKTAAAAKLASDSQPPPSPANQGTVANSGSGNSNNNKSTSSPALAMKTAAAMPNSVRSFSVAMSSPSFANATALVNNSGHGPVQAAVNISVTEAEARASGVAGSFVENAFSKMLSQRGNQATLQGGAVGTPKNNADMPSAMGPIGVDGLNLNINQWLRGGQSSDALDNLLSIGMPMNGVPSVAGSAGTAGGDHGGQAASNHILSPYDISDTALVDLITSSGGIVSGNGSGNQGLPGALSTTMPIPVNMAMPSTPAAASALTAAGNVGRTTVDSDHVSAGSNGGVNVGNGLILHAQARAPLVSLTVSILSNRTGETGHIGFQATFDRSDYAYPLPQTGLSTFGFAGELYVPENASCADNVLGTSVREYTSPNHPNGIAFLPYRSCRATWEWILHQEMQAGRAVGAIIYSMKDDAAHAAERAVIDLTYLHMPVWVVNADTGEYLTNVMKQLYTTDPGLTLPLPPANVMYQNVQDDVRAAMRAAKETLTQNIPWVFITISRSAANVATADRNFFLKAMIGVGITGIVCFFIAMIVRYFDCLCFGCVGQRQLRNQRGVWPYGAGELDGLQERGFGSRSVMAAARRRSDHGRRVHERGTAMPREKRVLKQHELDAMPCKVISLYDLMPEGEKPVPVVPAAPAVPAMSHYGMNLHASISCPQLVPDPHRAEEDKYAEPVVFKLQRVYSIQNKAAVSSGRDLGYVACSPKRPKMESNGWDASALEDSAFRSQSKEPMYPGCWEGTIMKTIYSPIGIPVVLPAVKRLRVPTPCPDVKQDSQNIAIEENESNGCLQPTNSTKCSAVESNPVVGGKDVTAEPPLIIENAQPKHEDQQDTGLADSSSVVGDSTENQSPICDISDSEDDQCTVVTQTQQLEECDDKVNNDDDAIKHATDHVGHDEHKQQEDGAHSNGDRYGNNDDNNSTYETEQEHDHDHDHNHGASDTNENNHGYESEAEGYDERYEDENDGGGEEEEDIADGTLEEIEELEKLIPGLSSQYRLLGKIGEGTFSTVYKAIDLQHDRYDNSSWTMIFDSEDSNFCENSAGDNDYGQIVRARRKSNQQQQQQRRARVVAIKKIYVTSSPARIANEISILNDLRGSKFIAPLVTAMRKEDQVVVVLPYFPNDDFRRFYLEMPLEEMRWYFASLLSALAFAHSKGIMHRDIKPSNFLYDVRRRHGVLVDFGLAERENDQEAVRYRSRHALQMDTSTASRMFRSIDQKGRPGIPRRDTRPGLRAN</sequence>
<keyword evidence="1" id="KW-0132">Cell division</keyword>
<evidence type="ECO:0000313" key="1">
    <source>
        <dbReference type="EMBL" id="KAJ1888819.1"/>
    </source>
</evidence>
<accession>A0ACC1I8K4</accession>
<dbReference type="EC" id="2.7.11.1" evidence="1"/>
<dbReference type="Proteomes" id="UP001150581">
    <property type="component" value="Unassembled WGS sequence"/>
</dbReference>
<reference evidence="1" key="1">
    <citation type="submission" date="2022-07" db="EMBL/GenBank/DDBJ databases">
        <title>Phylogenomic reconstructions and comparative analyses of Kickxellomycotina fungi.</title>
        <authorList>
            <person name="Reynolds N.K."/>
            <person name="Stajich J.E."/>
            <person name="Barry K."/>
            <person name="Grigoriev I.V."/>
            <person name="Crous P."/>
            <person name="Smith M.E."/>
        </authorList>
    </citation>
    <scope>NUCLEOTIDE SEQUENCE</scope>
    <source>
        <strain evidence="1">Benny 63K</strain>
    </source>
</reference>